<reference evidence="2" key="1">
    <citation type="submission" date="2018-06" db="EMBL/GenBank/DDBJ databases">
        <authorList>
            <person name="Zhirakovskaya E."/>
        </authorList>
    </citation>
    <scope>NUCLEOTIDE SEQUENCE</scope>
</reference>
<dbReference type="Gene3D" id="3.40.50.300">
    <property type="entry name" value="P-loop containing nucleotide triphosphate hydrolases"/>
    <property type="match status" value="1"/>
</dbReference>
<accession>A0A3B0WJV8</accession>
<evidence type="ECO:0000259" key="1">
    <source>
        <dbReference type="Pfam" id="PF13175"/>
    </source>
</evidence>
<proteinExistence type="predicted"/>
<dbReference type="AlphaFoldDB" id="A0A3B0WJV8"/>
<dbReference type="PANTHER" id="PTHR43581">
    <property type="entry name" value="ATP/GTP PHOSPHATASE"/>
    <property type="match status" value="1"/>
</dbReference>
<dbReference type="InterPro" id="IPR051396">
    <property type="entry name" value="Bact_Antivir_Def_Nuclease"/>
</dbReference>
<sequence length="153" mass="17244">MSSYAKSMNITRVGKSDLVDIKLGLKDGAELPIADLGYGLSQIMPVLTQCSFAQNNSTLLFEQPEIHLHTKSSKQLAKVFIQTAKSKKSNVILETHSPDLVKQFMQEMKSGNILSEEIIFYKVTRENMGTCIHEIEIDDNFDVYENWENGISI</sequence>
<dbReference type="Pfam" id="PF13175">
    <property type="entry name" value="AAA_15"/>
    <property type="match status" value="1"/>
</dbReference>
<feature type="domain" description="Endonuclease GajA/Old nuclease/RecF-like AAA" evidence="1">
    <location>
        <begin position="21"/>
        <end position="101"/>
    </location>
</feature>
<evidence type="ECO:0000313" key="2">
    <source>
        <dbReference type="EMBL" id="VAW55611.1"/>
    </source>
</evidence>
<organism evidence="2">
    <name type="scientific">hydrothermal vent metagenome</name>
    <dbReference type="NCBI Taxonomy" id="652676"/>
    <lineage>
        <taxon>unclassified sequences</taxon>
        <taxon>metagenomes</taxon>
        <taxon>ecological metagenomes</taxon>
    </lineage>
</organism>
<gene>
    <name evidence="2" type="ORF">MNBD_GAMMA07-1887</name>
</gene>
<dbReference type="SUPFAM" id="SSF52540">
    <property type="entry name" value="P-loop containing nucleoside triphosphate hydrolases"/>
    <property type="match status" value="1"/>
</dbReference>
<dbReference type="EMBL" id="UOFF01000100">
    <property type="protein sequence ID" value="VAW55611.1"/>
    <property type="molecule type" value="Genomic_DNA"/>
</dbReference>
<protein>
    <recommendedName>
        <fullName evidence="1">Endonuclease GajA/Old nuclease/RecF-like AAA domain-containing protein</fullName>
    </recommendedName>
</protein>
<name>A0A3B0WJV8_9ZZZZ</name>
<dbReference type="PANTHER" id="PTHR43581:SF2">
    <property type="entry name" value="EXCINUCLEASE ATPASE SUBUNIT"/>
    <property type="match status" value="1"/>
</dbReference>
<dbReference type="InterPro" id="IPR041685">
    <property type="entry name" value="AAA_GajA/Old/RecF-like"/>
</dbReference>
<dbReference type="InterPro" id="IPR027417">
    <property type="entry name" value="P-loop_NTPase"/>
</dbReference>